<proteinExistence type="inferred from homology"/>
<feature type="transmembrane region" description="Helical" evidence="11">
    <location>
        <begin position="267"/>
        <end position="288"/>
    </location>
</feature>
<dbReference type="GO" id="GO:0005886">
    <property type="term" value="C:plasma membrane"/>
    <property type="evidence" value="ECO:0007669"/>
    <property type="project" value="UniProtKB-SubCell"/>
</dbReference>
<evidence type="ECO:0000313" key="12">
    <source>
        <dbReference type="EMBL" id="SJN38439.1"/>
    </source>
</evidence>
<dbReference type="InterPro" id="IPR004670">
    <property type="entry name" value="NhaA"/>
</dbReference>
<accession>A0A1R4K2F9</accession>
<gene>
    <name evidence="11" type="primary">nhaA</name>
    <name evidence="12" type="ORF">FM114_10965</name>
</gene>
<evidence type="ECO:0000256" key="2">
    <source>
        <dbReference type="ARBA" id="ARBA00022448"/>
    </source>
</evidence>
<keyword evidence="8 11" id="KW-0406">Ion transport</keyword>
<dbReference type="Pfam" id="PF06965">
    <property type="entry name" value="Na_H_antiport_1"/>
    <property type="match status" value="1"/>
</dbReference>
<evidence type="ECO:0000256" key="6">
    <source>
        <dbReference type="ARBA" id="ARBA00022989"/>
    </source>
</evidence>
<feature type="transmembrane region" description="Helical" evidence="11">
    <location>
        <begin position="101"/>
        <end position="121"/>
    </location>
</feature>
<evidence type="ECO:0000313" key="13">
    <source>
        <dbReference type="Proteomes" id="UP000188342"/>
    </source>
</evidence>
<organism evidence="12 13">
    <name type="scientific">Luteococcus japonicus LSP_Lj1</name>
    <dbReference type="NCBI Taxonomy" id="1255658"/>
    <lineage>
        <taxon>Bacteria</taxon>
        <taxon>Bacillati</taxon>
        <taxon>Actinomycetota</taxon>
        <taxon>Actinomycetes</taxon>
        <taxon>Propionibacteriales</taxon>
        <taxon>Propionibacteriaceae</taxon>
        <taxon>Luteococcus</taxon>
    </lineage>
</organism>
<keyword evidence="2 11" id="KW-0813">Transport</keyword>
<feature type="transmembrane region" description="Helical" evidence="11">
    <location>
        <begin position="339"/>
        <end position="361"/>
    </location>
</feature>
<evidence type="ECO:0000256" key="4">
    <source>
        <dbReference type="ARBA" id="ARBA00022475"/>
    </source>
</evidence>
<evidence type="ECO:0000256" key="11">
    <source>
        <dbReference type="HAMAP-Rule" id="MF_01844"/>
    </source>
</evidence>
<evidence type="ECO:0000256" key="7">
    <source>
        <dbReference type="ARBA" id="ARBA00023053"/>
    </source>
</evidence>
<feature type="transmembrane region" description="Helical" evidence="11">
    <location>
        <begin position="215"/>
        <end position="247"/>
    </location>
</feature>
<keyword evidence="4 11" id="KW-1003">Cell membrane</keyword>
<evidence type="ECO:0000256" key="10">
    <source>
        <dbReference type="ARBA" id="ARBA00023201"/>
    </source>
</evidence>
<keyword evidence="5 11" id="KW-0812">Transmembrane</keyword>
<dbReference type="AlphaFoldDB" id="A0A1R4K2F9"/>
<feature type="transmembrane region" description="Helical" evidence="11">
    <location>
        <begin position="300"/>
        <end position="319"/>
    </location>
</feature>
<dbReference type="HAMAP" id="MF_01844">
    <property type="entry name" value="NhaA"/>
    <property type="match status" value="1"/>
</dbReference>
<comment type="similarity">
    <text evidence="11">Belongs to the NhaA Na(+)/H(+) (TC 2.A.33) antiporter family.</text>
</comment>
<dbReference type="GO" id="GO:0006885">
    <property type="term" value="P:regulation of pH"/>
    <property type="evidence" value="ECO:0007669"/>
    <property type="project" value="UniProtKB-UniRule"/>
</dbReference>
<dbReference type="RefSeq" id="WP_094765201.1">
    <property type="nucleotide sequence ID" value="NZ_FUKQ01000043.1"/>
</dbReference>
<evidence type="ECO:0000256" key="5">
    <source>
        <dbReference type="ARBA" id="ARBA00022692"/>
    </source>
</evidence>
<name>A0A1R4K2F9_9ACTN</name>
<comment type="function">
    <text evidence="11">Na(+)/H(+) antiporter that extrudes sodium in exchange for external protons.</text>
</comment>
<dbReference type="PANTHER" id="PTHR30341">
    <property type="entry name" value="SODIUM ION/PROTON ANTIPORTER NHAA-RELATED"/>
    <property type="match status" value="1"/>
</dbReference>
<keyword evidence="10 11" id="KW-0739">Sodium transport</keyword>
<feature type="transmembrane region" description="Helical" evidence="11">
    <location>
        <begin position="191"/>
        <end position="208"/>
    </location>
</feature>
<dbReference type="STRING" id="1255658.FM114_10965"/>
<keyword evidence="9 11" id="KW-0472">Membrane</keyword>
<sequence>MSHPIPPRRRIIFGPGREADRLHLRDILRNETTGGLLMLAATALALLVANLAPGFYSHLSHLQLGPLDLHHWAADGLLTIFFFVAGLELKRELVEGALSRPADALLPIMAALGGMVVPALIYVGVNMAAGGSLAGWAVPMATDIAFALAVLAIVGSNLPSGLRAFLLTLAIVDDLGAIIVIAVFFSAGIAFLPLAGALACVAAFAVAQQRRFHGIWLYLLLGVAAWWLMLQSGVHATIAGVALGLVTRTDEHELHDPVDRWKHAVEPWSAGLVVPIFAFFAAGVAVDGQMLRSLVSRPEPLGVLLGLVLGKFVGVYVAARLTARFTSAELADGVEWGDVAAMAVLTGIGFTVSLLIGDLAFPGAPETAQSVKAAVLAASVTSAILGGIALRRRNNGRPATVS</sequence>
<dbReference type="NCBIfam" id="TIGR00773">
    <property type="entry name" value="NhaA"/>
    <property type="match status" value="1"/>
</dbReference>
<dbReference type="InterPro" id="IPR023171">
    <property type="entry name" value="Na/H_antiporter_dom_sf"/>
</dbReference>
<protein>
    <recommendedName>
        <fullName evidence="11">Na(+)/H(+) antiporter NhaA</fullName>
    </recommendedName>
    <alternativeName>
        <fullName evidence="11">Sodium/proton antiporter NhaA</fullName>
    </alternativeName>
</protein>
<comment type="subcellular location">
    <subcellularLocation>
        <location evidence="1">Cell inner membrane</location>
        <topology evidence="1">Multi-pass membrane protein</topology>
    </subcellularLocation>
    <subcellularLocation>
        <location evidence="11">Cell membrane</location>
        <topology evidence="11">Multi-pass membrane protein</topology>
    </subcellularLocation>
</comment>
<keyword evidence="3 11" id="KW-0050">Antiport</keyword>
<dbReference type="EMBL" id="FUKQ01000043">
    <property type="protein sequence ID" value="SJN38439.1"/>
    <property type="molecule type" value="Genomic_DNA"/>
</dbReference>
<feature type="transmembrane region" description="Helical" evidence="11">
    <location>
        <begin position="133"/>
        <end position="154"/>
    </location>
</feature>
<keyword evidence="6 11" id="KW-1133">Transmembrane helix</keyword>
<comment type="catalytic activity">
    <reaction evidence="11">
        <text>Na(+)(in) + 2 H(+)(out) = Na(+)(out) + 2 H(+)(in)</text>
        <dbReference type="Rhea" id="RHEA:29251"/>
        <dbReference type="ChEBI" id="CHEBI:15378"/>
        <dbReference type="ChEBI" id="CHEBI:29101"/>
    </reaction>
</comment>
<dbReference type="OrthoDB" id="117402at2"/>
<feature type="transmembrane region" description="Helical" evidence="11">
    <location>
        <begin position="35"/>
        <end position="57"/>
    </location>
</feature>
<evidence type="ECO:0000256" key="8">
    <source>
        <dbReference type="ARBA" id="ARBA00023065"/>
    </source>
</evidence>
<dbReference type="PANTHER" id="PTHR30341:SF0">
    <property type="entry name" value="NA(+)_H(+) ANTIPORTER NHAA"/>
    <property type="match status" value="1"/>
</dbReference>
<evidence type="ECO:0000256" key="3">
    <source>
        <dbReference type="ARBA" id="ARBA00022449"/>
    </source>
</evidence>
<dbReference type="Proteomes" id="UP000188342">
    <property type="component" value="Unassembled WGS sequence"/>
</dbReference>
<reference evidence="12 13" key="1">
    <citation type="submission" date="2017-02" db="EMBL/GenBank/DDBJ databases">
        <authorList>
            <person name="Peterson S.W."/>
        </authorList>
    </citation>
    <scope>NUCLEOTIDE SEQUENCE [LARGE SCALE GENOMIC DNA]</scope>
    <source>
        <strain evidence="12 13">LSP_Lj1</strain>
    </source>
</reference>
<evidence type="ECO:0000256" key="1">
    <source>
        <dbReference type="ARBA" id="ARBA00004429"/>
    </source>
</evidence>
<keyword evidence="7 11" id="KW-0915">Sodium</keyword>
<dbReference type="Gene3D" id="1.20.1530.10">
    <property type="entry name" value="Na+/H+ antiporter like domain"/>
    <property type="match status" value="1"/>
</dbReference>
<evidence type="ECO:0000256" key="9">
    <source>
        <dbReference type="ARBA" id="ARBA00023136"/>
    </source>
</evidence>
<feature type="transmembrane region" description="Helical" evidence="11">
    <location>
        <begin position="373"/>
        <end position="390"/>
    </location>
</feature>
<keyword evidence="13" id="KW-1185">Reference proteome</keyword>
<dbReference type="GO" id="GO:0015385">
    <property type="term" value="F:sodium:proton antiporter activity"/>
    <property type="evidence" value="ECO:0007669"/>
    <property type="project" value="UniProtKB-UniRule"/>
</dbReference>